<name>U6MPV5_9EIME</name>
<dbReference type="RefSeq" id="XP_013433565.1">
    <property type="nucleotide sequence ID" value="XM_013578111.1"/>
</dbReference>
<dbReference type="EMBL" id="HG723048">
    <property type="protein sequence ID" value="CDJ65098.1"/>
    <property type="molecule type" value="Genomic_DNA"/>
</dbReference>
<reference evidence="3" key="1">
    <citation type="submission" date="2013-10" db="EMBL/GenBank/DDBJ databases">
        <title>Genomic analysis of the causative agents of coccidiosis in chickens.</title>
        <authorList>
            <person name="Reid A.J."/>
            <person name="Blake D."/>
            <person name="Billington K."/>
            <person name="Browne H."/>
            <person name="Dunn M."/>
            <person name="Hung S."/>
            <person name="Kawahara F."/>
            <person name="Miranda-Saavedra D."/>
            <person name="Mourier T."/>
            <person name="Nagra H."/>
            <person name="Otto T.D."/>
            <person name="Rawlings N."/>
            <person name="Sanchez A."/>
            <person name="Sanders M."/>
            <person name="Subramaniam C."/>
            <person name="Tay Y."/>
            <person name="Dear P."/>
            <person name="Doerig C."/>
            <person name="Gruber A."/>
            <person name="Parkinson J."/>
            <person name="Shirley M."/>
            <person name="Wan K.L."/>
            <person name="Berriman M."/>
            <person name="Tomley F."/>
            <person name="Pain A."/>
        </authorList>
    </citation>
    <scope>NUCLEOTIDE SEQUENCE [LARGE SCALE GENOMIC DNA]</scope>
    <source>
        <strain evidence="3">Houghton</strain>
    </source>
</reference>
<keyword evidence="2" id="KW-0472">Membrane</keyword>
<feature type="compositionally biased region" description="Basic and acidic residues" evidence="1">
    <location>
        <begin position="136"/>
        <end position="145"/>
    </location>
</feature>
<feature type="region of interest" description="Disordered" evidence="1">
    <location>
        <begin position="136"/>
        <end position="195"/>
    </location>
</feature>
<protein>
    <submittedName>
        <fullName evidence="3">Uncharacterized protein</fullName>
    </submittedName>
</protein>
<gene>
    <name evidence="3" type="ORF">ENH_00000790</name>
</gene>
<dbReference type="OrthoDB" id="10324454at2759"/>
<keyword evidence="4" id="KW-1185">Reference proteome</keyword>
<feature type="region of interest" description="Disordered" evidence="1">
    <location>
        <begin position="216"/>
        <end position="239"/>
    </location>
</feature>
<feature type="transmembrane region" description="Helical" evidence="2">
    <location>
        <begin position="54"/>
        <end position="71"/>
    </location>
</feature>
<dbReference type="AlphaFoldDB" id="U6MPV5"/>
<dbReference type="VEuPathDB" id="ToxoDB:ENH_00000790"/>
<sequence>MHILPWAQKLPSAAEQEDYAASTAEAASMQNDNRVVHFATSPSSVSNRSKLTKNVFAATTLLLPVLLFVYFCLSSRSKGEPPGLLRRRLASVGDDGTNIFGSRQSVEECEQFLSANIPVYDENTVGPTYPAVPWEELSRTENNRESRRRKRKSSIDGERHWRTDPWMLDTLPSTQVADSPNPFMEPQPPSKKRTLAHAGNFSDQLHATPHEFVSNRKLELSGTAEETMAESGSTRMPENPSSWLFNSLLGVENTSLDCVSEQIDGEAKCSDVARGNSGEGAAALFYELGEQGIQGADILQFGNFPESYNLPPNHCPGEAAKTEPLQEVPAFLPPSHIPDPTSHDIGLNSQRGVNATLCSNLESSSDELLLPLLKQSEYYLPGSTVEQQNSNRQHLDFTLDSSREEGIGLPFDTLTNQGIQGIQKAGVLQPDEIVGIDYLLSGQHADEGVSVAPLQGLPPYSLQSHIPESTSQEQDLRSNENVRAMLWSDPKSRECDEWHTHLDQLGDSLPNSSVEQQNSRNVLPGFALDSSGEEGIGLPFDKLANEGGQCIENTGILQPGETVGSNYLFSGQCDGDAGSVVALQGLPPYSLQSHIPESTSQEQDLRSNENVGAMLWSDPKSRECDELLAHLLDDLGNSLPNSAVEQQSSRDLLPGFAASSSGNGDIGSDPNLLVNHGTQGVGILQSGRSSEKHHFIPGQDYGQVVNVMMPVHGRAPLLVPSSVPHFTTHDSGPNAQQNVHLASSTEPWNSAFAFLPTFYDPKNASMVSISNPAKKHQAQSRAASTKEAVISDEACRQHPYWRLPKVSQRLEHKRFSWEKALFSNCREKLVDLLMPVRELLAKPELEEKELATLMQLGEKLLNEAVWSTTIGTGSDISWKVAQGLGRRFLVADYLWCICEVVGPPMEKDAWWGKLMGKYLHIGYLKSYASSKSRGLSYLVRRFISALDEYRKGKRPQPRDVVMLKQAIFFKLHRRSWFRDPSWEPWRQDNNASLGSS</sequence>
<evidence type="ECO:0000313" key="3">
    <source>
        <dbReference type="EMBL" id="CDJ65098.1"/>
    </source>
</evidence>
<dbReference type="GeneID" id="25470278"/>
<keyword evidence="2" id="KW-0812">Transmembrane</keyword>
<evidence type="ECO:0000256" key="2">
    <source>
        <dbReference type="SAM" id="Phobius"/>
    </source>
</evidence>
<reference evidence="3" key="2">
    <citation type="submission" date="2013-10" db="EMBL/GenBank/DDBJ databases">
        <authorList>
            <person name="Aslett M."/>
        </authorList>
    </citation>
    <scope>NUCLEOTIDE SEQUENCE [LARGE SCALE GENOMIC DNA]</scope>
    <source>
        <strain evidence="3">Houghton</strain>
    </source>
</reference>
<evidence type="ECO:0000313" key="4">
    <source>
        <dbReference type="Proteomes" id="UP000030754"/>
    </source>
</evidence>
<dbReference type="Proteomes" id="UP000030754">
    <property type="component" value="Unassembled WGS sequence"/>
</dbReference>
<proteinExistence type="predicted"/>
<organism evidence="3 4">
    <name type="scientific">Eimeria necatrix</name>
    <dbReference type="NCBI Taxonomy" id="51315"/>
    <lineage>
        <taxon>Eukaryota</taxon>
        <taxon>Sar</taxon>
        <taxon>Alveolata</taxon>
        <taxon>Apicomplexa</taxon>
        <taxon>Conoidasida</taxon>
        <taxon>Coccidia</taxon>
        <taxon>Eucoccidiorida</taxon>
        <taxon>Eimeriorina</taxon>
        <taxon>Eimeriidae</taxon>
        <taxon>Eimeria</taxon>
    </lineage>
</organism>
<evidence type="ECO:0000256" key="1">
    <source>
        <dbReference type="SAM" id="MobiDB-lite"/>
    </source>
</evidence>
<accession>U6MPV5</accession>
<keyword evidence="2" id="KW-1133">Transmembrane helix</keyword>
<feature type="compositionally biased region" description="Basic and acidic residues" evidence="1">
    <location>
        <begin position="153"/>
        <end position="163"/>
    </location>
</feature>
<feature type="compositionally biased region" description="Polar residues" evidence="1">
    <location>
        <begin position="230"/>
        <end position="239"/>
    </location>
</feature>